<gene>
    <name evidence="16" type="ORF">GSY69_02905</name>
</gene>
<evidence type="ECO:0000313" key="17">
    <source>
        <dbReference type="Proteomes" id="UP000469215"/>
    </source>
</evidence>
<dbReference type="InterPro" id="IPR036250">
    <property type="entry name" value="AcylCo_DH-like_C"/>
</dbReference>
<dbReference type="GO" id="GO:0055088">
    <property type="term" value="P:lipid homeostasis"/>
    <property type="evidence" value="ECO:0007669"/>
    <property type="project" value="TreeGrafter"/>
</dbReference>
<feature type="domain" description="Acyl-CoA dehydrogenase/oxidase N-terminal" evidence="14">
    <location>
        <begin position="32"/>
        <end position="133"/>
    </location>
</feature>
<comment type="caution">
    <text evidence="16">The sequence shown here is derived from an EMBL/GenBank/DDBJ whole genome shotgun (WGS) entry which is preliminary data.</text>
</comment>
<dbReference type="InterPro" id="IPR012258">
    <property type="entry name" value="Acyl-CoA_oxidase"/>
</dbReference>
<dbReference type="Proteomes" id="UP000469215">
    <property type="component" value="Unassembled WGS sequence"/>
</dbReference>
<dbReference type="PIRSF" id="PIRSF000168">
    <property type="entry name" value="Acyl-CoA_oxidase"/>
    <property type="match status" value="1"/>
</dbReference>
<comment type="subcellular location">
    <subcellularLocation>
        <location evidence="2">Peroxisome</location>
    </subcellularLocation>
</comment>
<evidence type="ECO:0000259" key="14">
    <source>
        <dbReference type="Pfam" id="PF02771"/>
    </source>
</evidence>
<evidence type="ECO:0000256" key="1">
    <source>
        <dbReference type="ARBA" id="ARBA00001974"/>
    </source>
</evidence>
<feature type="domain" description="Acyl-CoA oxidase C-terminal" evidence="12">
    <location>
        <begin position="503"/>
        <end position="640"/>
    </location>
</feature>
<feature type="domain" description="Acyl-CoA oxidase/dehydrogenase middle" evidence="13">
    <location>
        <begin position="137"/>
        <end position="246"/>
    </location>
</feature>
<dbReference type="GO" id="GO:0003997">
    <property type="term" value="F:acyl-CoA oxidase activity"/>
    <property type="evidence" value="ECO:0007669"/>
    <property type="project" value="UniProtKB-EC"/>
</dbReference>
<dbReference type="InterPro" id="IPR006091">
    <property type="entry name" value="Acyl-CoA_Oxase/DH_mid-dom"/>
</dbReference>
<dbReference type="SUPFAM" id="SSF47203">
    <property type="entry name" value="Acyl-CoA dehydrogenase C-terminal domain-like"/>
    <property type="match status" value="2"/>
</dbReference>
<comment type="cofactor">
    <cofactor evidence="1">
        <name>FAD</name>
        <dbReference type="ChEBI" id="CHEBI:57692"/>
    </cofactor>
</comment>
<feature type="domain" description="Acyl-CoA oxidase C-alpha1" evidence="15">
    <location>
        <begin position="282"/>
        <end position="440"/>
    </location>
</feature>
<evidence type="ECO:0000256" key="8">
    <source>
        <dbReference type="ARBA" id="ARBA00023002"/>
    </source>
</evidence>
<protein>
    <recommendedName>
        <fullName evidence="4">acyl-CoA oxidase</fullName>
        <ecNumber evidence="4">1.3.3.6</ecNumber>
    </recommendedName>
</protein>
<dbReference type="PANTHER" id="PTHR10909">
    <property type="entry name" value="ELECTRON TRANSPORT OXIDOREDUCTASE"/>
    <property type="match status" value="1"/>
</dbReference>
<dbReference type="Gene3D" id="1.10.540.10">
    <property type="entry name" value="Acyl-CoA dehydrogenase/oxidase, N-terminal domain"/>
    <property type="match status" value="1"/>
</dbReference>
<dbReference type="Pfam" id="PF22924">
    <property type="entry name" value="ACOX_C_alpha1"/>
    <property type="match status" value="1"/>
</dbReference>
<keyword evidence="8" id="KW-0560">Oxidoreductase</keyword>
<reference evidence="16 17" key="1">
    <citation type="submission" date="2020-01" db="EMBL/GenBank/DDBJ databases">
        <authorList>
            <person name="Deng T."/>
        </authorList>
    </citation>
    <scope>NUCLEOTIDE SEQUENCE [LARGE SCALE GENOMIC DNA]</scope>
    <source>
        <strain evidence="16 17">5221</strain>
    </source>
</reference>
<dbReference type="Gene3D" id="1.20.140.10">
    <property type="entry name" value="Butyryl-CoA Dehydrogenase, subunit A, domain 3"/>
    <property type="match status" value="2"/>
</dbReference>
<feature type="compositionally biased region" description="Basic and acidic residues" evidence="11">
    <location>
        <begin position="652"/>
        <end position="672"/>
    </location>
</feature>
<dbReference type="PANTHER" id="PTHR10909:SF382">
    <property type="entry name" value="ACYL-COENZYME A OXIDASE"/>
    <property type="match status" value="1"/>
</dbReference>
<evidence type="ECO:0000256" key="7">
    <source>
        <dbReference type="ARBA" id="ARBA00022832"/>
    </source>
</evidence>
<evidence type="ECO:0000259" key="15">
    <source>
        <dbReference type="Pfam" id="PF22924"/>
    </source>
</evidence>
<keyword evidence="10" id="KW-0576">Peroxisome</keyword>
<dbReference type="InterPro" id="IPR009100">
    <property type="entry name" value="AcylCoA_DH/oxidase_NM_dom_sf"/>
</dbReference>
<organism evidence="16 17">
    <name type="scientific">Brevibacterium rongguiense</name>
    <dbReference type="NCBI Taxonomy" id="2695267"/>
    <lineage>
        <taxon>Bacteria</taxon>
        <taxon>Bacillati</taxon>
        <taxon>Actinomycetota</taxon>
        <taxon>Actinomycetes</taxon>
        <taxon>Micrococcales</taxon>
        <taxon>Brevibacteriaceae</taxon>
        <taxon>Brevibacterium</taxon>
    </lineage>
</organism>
<dbReference type="EC" id="1.3.3.6" evidence="4"/>
<evidence type="ECO:0000256" key="9">
    <source>
        <dbReference type="ARBA" id="ARBA00023098"/>
    </source>
</evidence>
<feature type="region of interest" description="Disordered" evidence="11">
    <location>
        <begin position="652"/>
        <end position="690"/>
    </location>
</feature>
<keyword evidence="5" id="KW-0285">Flavoprotein</keyword>
<dbReference type="InterPro" id="IPR002655">
    <property type="entry name" value="Acyl-CoA_oxidase_C"/>
</dbReference>
<evidence type="ECO:0000256" key="6">
    <source>
        <dbReference type="ARBA" id="ARBA00022827"/>
    </source>
</evidence>
<dbReference type="RefSeq" id="WP_160952389.1">
    <property type="nucleotide sequence ID" value="NZ_WWEQ01000007.1"/>
</dbReference>
<keyword evidence="9" id="KW-0443">Lipid metabolism</keyword>
<dbReference type="AlphaFoldDB" id="A0A6N9H5Q0"/>
<evidence type="ECO:0000256" key="3">
    <source>
        <dbReference type="ARBA" id="ARBA00006288"/>
    </source>
</evidence>
<dbReference type="Gene3D" id="2.40.110.10">
    <property type="entry name" value="Butyryl-CoA Dehydrogenase, subunit A, domain 2"/>
    <property type="match status" value="1"/>
</dbReference>
<evidence type="ECO:0000256" key="10">
    <source>
        <dbReference type="ARBA" id="ARBA00023140"/>
    </source>
</evidence>
<name>A0A6N9H5Q0_9MICO</name>
<keyword evidence="7" id="KW-0276">Fatty acid metabolism</keyword>
<sequence>MTAANHRLDLDTGFLGALLDGPHADKRHRGREVAEHADAHLPDDLTLDQKREATKDALHHVVDSGMTQLPLPVDAGGKNDHAGYVSGFEELVASSPSLQIKAGVQFGLFGGAIQHLGNAEQQAKWLLPALKGELLGSFAMTEIGHGSDVASLGTTALYDPADDSFVLHTPFRAATKEYIGNAACHAQAAVVFAKLIVDGVDHGVHVLFVPVRDEDGAPMPGVSFEDDGYKGGLPGVDNGRIAFDHVRVPRTNLLDRYGAVDADGVYSSPIESPGRRFFTMLSTLVQGRVSLDGAATVAEKLALDIAIRYGLERRQFSGAGDAETVLLDYGRHQRRLMPRLARAYADAFAHEKLLESFQAVFSGADDSEAAQQRLETEAAGFKAMTTWNALDTIQVCREACGGAGFMAENRLVGLHADLDVFATFEGDNTVLLQLVGKRLLGDYSEELRHIDFGGAARLIGSQAAEYSLYRSGLANVGRTIGDLFTPALNASRIRSGKMQEALLASRVESMVAQVAQDLRPAAKADPATAAALFNDNQHALIEAAQAYVELLKWQALNEAMHAVDAKAHPSEAKVLRRIRDLFGLSLIEEHIGWHIMFGRLSMARARQIGPAIDRLCRKLRDNAAELVGAFGYGPAQRRSAIAEGAEAERQEEAAEYLRRERAKADAPVDEKVLHRRRKAEAKAAKGAQKS</sequence>
<evidence type="ECO:0000313" key="16">
    <source>
        <dbReference type="EMBL" id="MYM18954.1"/>
    </source>
</evidence>
<evidence type="ECO:0000256" key="4">
    <source>
        <dbReference type="ARBA" id="ARBA00012870"/>
    </source>
</evidence>
<evidence type="ECO:0000256" key="5">
    <source>
        <dbReference type="ARBA" id="ARBA00022630"/>
    </source>
</evidence>
<dbReference type="FunFam" id="2.40.110.10:FF:000005">
    <property type="entry name" value="Acyl-coenzyme A oxidase"/>
    <property type="match status" value="1"/>
</dbReference>
<evidence type="ECO:0000259" key="13">
    <source>
        <dbReference type="Pfam" id="PF02770"/>
    </source>
</evidence>
<dbReference type="GO" id="GO:0033540">
    <property type="term" value="P:fatty acid beta-oxidation using acyl-CoA oxidase"/>
    <property type="evidence" value="ECO:0007669"/>
    <property type="project" value="TreeGrafter"/>
</dbReference>
<evidence type="ECO:0000256" key="2">
    <source>
        <dbReference type="ARBA" id="ARBA00004275"/>
    </source>
</evidence>
<dbReference type="FunFam" id="1.20.140.10:FF:000010">
    <property type="entry name" value="Acyl-coenzyme A oxidase"/>
    <property type="match status" value="1"/>
</dbReference>
<keyword evidence="6" id="KW-0274">FAD</keyword>
<dbReference type="Pfam" id="PF02770">
    <property type="entry name" value="Acyl-CoA_dh_M"/>
    <property type="match status" value="1"/>
</dbReference>
<comment type="similarity">
    <text evidence="3">Belongs to the acyl-CoA oxidase family.</text>
</comment>
<keyword evidence="17" id="KW-1185">Reference proteome</keyword>
<dbReference type="SUPFAM" id="SSF56645">
    <property type="entry name" value="Acyl-CoA dehydrogenase NM domain-like"/>
    <property type="match status" value="1"/>
</dbReference>
<accession>A0A6N9H5Q0</accession>
<dbReference type="InterPro" id="IPR055060">
    <property type="entry name" value="ACOX_C_alpha1"/>
</dbReference>
<evidence type="ECO:0000256" key="11">
    <source>
        <dbReference type="SAM" id="MobiDB-lite"/>
    </source>
</evidence>
<dbReference type="GO" id="GO:0071949">
    <property type="term" value="F:FAD binding"/>
    <property type="evidence" value="ECO:0007669"/>
    <property type="project" value="InterPro"/>
</dbReference>
<dbReference type="InterPro" id="IPR037069">
    <property type="entry name" value="AcylCoA_DH/ox_N_sf"/>
</dbReference>
<dbReference type="InterPro" id="IPR046373">
    <property type="entry name" value="Acyl-CoA_Oxase/DH_mid-dom_sf"/>
</dbReference>
<dbReference type="EMBL" id="WWEQ01000007">
    <property type="protein sequence ID" value="MYM18954.1"/>
    <property type="molecule type" value="Genomic_DNA"/>
</dbReference>
<proteinExistence type="inferred from homology"/>
<evidence type="ECO:0000259" key="12">
    <source>
        <dbReference type="Pfam" id="PF01756"/>
    </source>
</evidence>
<dbReference type="InterPro" id="IPR013786">
    <property type="entry name" value="AcylCoA_DH/ox_N"/>
</dbReference>
<dbReference type="Pfam" id="PF02771">
    <property type="entry name" value="Acyl-CoA_dh_N"/>
    <property type="match status" value="1"/>
</dbReference>
<dbReference type="GO" id="GO:0005504">
    <property type="term" value="F:fatty acid binding"/>
    <property type="evidence" value="ECO:0007669"/>
    <property type="project" value="TreeGrafter"/>
</dbReference>
<dbReference type="Pfam" id="PF01756">
    <property type="entry name" value="ACOX"/>
    <property type="match status" value="1"/>
</dbReference>